<evidence type="ECO:0000313" key="8">
    <source>
        <dbReference type="EMBL" id="RIA78311.1"/>
    </source>
</evidence>
<evidence type="ECO:0000256" key="4">
    <source>
        <dbReference type="ARBA" id="ARBA00023295"/>
    </source>
</evidence>
<dbReference type="InterPro" id="IPR006047">
    <property type="entry name" value="GH13_cat_dom"/>
</dbReference>
<evidence type="ECO:0000256" key="5">
    <source>
        <dbReference type="RuleBase" id="RU003615"/>
    </source>
</evidence>
<feature type="domain" description="Glycosyl hydrolase family 13 catalytic" evidence="7">
    <location>
        <begin position="179"/>
        <end position="578"/>
    </location>
</feature>
<evidence type="ECO:0000256" key="2">
    <source>
        <dbReference type="ARBA" id="ARBA00022801"/>
    </source>
</evidence>
<dbReference type="EMBL" id="QXEV01000002">
    <property type="protein sequence ID" value="RIA78311.1"/>
    <property type="molecule type" value="Genomic_DNA"/>
</dbReference>
<dbReference type="Pfam" id="PF16738">
    <property type="entry name" value="CBM26"/>
    <property type="match status" value="2"/>
</dbReference>
<sequence>MNRKKKLFIISAGLILVSFSTTSVNAATTTANNVDVLLEQQENTTNDKIRYISTLELSNGVTLNDITKIDMQLSLSKAGETTLTTEKELFSVYDTVTGTNGKAKIDNTYYSVFTITEVAQSYPGWNLSASFEYHYSNGTHEETNTVNYKIPEAYALKSSGSGEFVTTSECFADSVQDGQILQCFCWSYNEIMNFLPDIANQGFTAIQTSPVQVCKEATVGQTAKGSWWAYYQPAAFTIDDTGDNALGTPEEFQAMCQMAHSYGVKVLVDVVANHLGNQWVADSLCERAYYYEWEIAGMSAPADRNAKPGEAGYVPYTGQVWAYGSGTPVDPGTANASTTPAINTYYYKNTLKFHPYAVQDNDQPGNVTQGNIGMMDLDTSDPVVQDAVADYLEELISYGVDGFRFDAAKHIETPDDDPSFASDFWPNVMGRAFAAGNALGKDIYAYGEILNRPGTDRSLGWYTKHGVAITDSGLGHGIVESGGTGFGSFNGADGNNYIDYKENMVTWAESHDNYMGTQDTHNKSVQIINRSYALLGARKDFCTLYCARFEDYEKSKLGSVACLNGWSYDCVGAVNKFHNFYAKLDADESCYSSNGYDVCERFVNTNPTQNGVVIVGGAGNCSVSVPHMANGTYKDYVTGNTFTVSNGTLSGTVGDSEIAVVYNNTGSTQGACSISSNAPTTFYTATMDATYIIRNATSATLTIDGHNYSVTSGATLSFGYDMEVGQTKTVTITAIDKNGNPVTQSFTYTKVAAPKTYTVHFVKPESWSSLNAYLYQTTNGTPTLASMEYDSSSSSYFVEYLETYHYVAFGNGVNQTVLIPLTEADTTYQVIPYDGYVYFDNTGSWSTVNAYMWIDEATHNAKWPGVTITEDSTTGLFKVNPNGYTSIIFNNGSGKTDDLTIYTDYSYVYNASSYAGIRVEEADACDHKYTNPVWTWNGYSAATLKLTCANCGKTITKDATITSEITVEPTTTTTGTRVYTATVTFNGNTYTNTKNETLPMVDNSITTVPRVEPSCTANGNILYYIKNGKYYSDSYCTVEISLSDTVIPATGHTHEGNVIVSKSNLSATCSTCGETYTIEVDSTTIYFVNTSDWANVTAYAWKGEGGEGNQNHAWPGIAMTDTGLTYNGHKIYSYKNTEGYTKIIFSNSGSSQTADLTIPTDANCYIYNDSFDYVFVGE</sequence>
<name>A0A397S6F1_9MOLU</name>
<keyword evidence="6" id="KW-0732">Signal</keyword>
<dbReference type="SMART" id="SM00642">
    <property type="entry name" value="Aamy"/>
    <property type="match status" value="1"/>
</dbReference>
<dbReference type="PANTHER" id="PTHR43447">
    <property type="entry name" value="ALPHA-AMYLASE"/>
    <property type="match status" value="1"/>
</dbReference>
<reference evidence="8 9" key="1">
    <citation type="submission" date="2018-08" db="EMBL/GenBank/DDBJ databases">
        <title>Genomic Encyclopedia of Archaeal and Bacterial Type Strains, Phase II (KMG-II): from individual species to whole genera.</title>
        <authorList>
            <person name="Goeker M."/>
        </authorList>
    </citation>
    <scope>NUCLEOTIDE SEQUENCE [LARGE SCALE GENOMIC DNA]</scope>
    <source>
        <strain evidence="8 9">ATCC 27112</strain>
    </source>
</reference>
<evidence type="ECO:0000256" key="1">
    <source>
        <dbReference type="ARBA" id="ARBA00008061"/>
    </source>
</evidence>
<dbReference type="Pfam" id="PF00128">
    <property type="entry name" value="Alpha-amylase"/>
    <property type="match status" value="1"/>
</dbReference>
<proteinExistence type="inferred from homology"/>
<keyword evidence="4" id="KW-0326">Glycosidase</keyword>
<dbReference type="Gene3D" id="3.20.20.80">
    <property type="entry name" value="Glycosidases"/>
    <property type="match status" value="1"/>
</dbReference>
<dbReference type="InterPro" id="IPR017853">
    <property type="entry name" value="GH"/>
</dbReference>
<dbReference type="Gene3D" id="2.60.40.10">
    <property type="entry name" value="Immunoglobulins"/>
    <property type="match status" value="2"/>
</dbReference>
<dbReference type="InParanoid" id="A0A397S6F1"/>
<dbReference type="GO" id="GO:0005975">
    <property type="term" value="P:carbohydrate metabolic process"/>
    <property type="evidence" value="ECO:0007669"/>
    <property type="project" value="InterPro"/>
</dbReference>
<dbReference type="OrthoDB" id="9805159at2"/>
<dbReference type="AlphaFoldDB" id="A0A397S6F1"/>
<evidence type="ECO:0000256" key="3">
    <source>
        <dbReference type="ARBA" id="ARBA00023277"/>
    </source>
</evidence>
<evidence type="ECO:0000256" key="6">
    <source>
        <dbReference type="SAM" id="SignalP"/>
    </source>
</evidence>
<protein>
    <submittedName>
        <fullName evidence="8">Putative starch-binding protein with CBM26</fullName>
    </submittedName>
</protein>
<dbReference type="Gene3D" id="2.60.40.1180">
    <property type="entry name" value="Golgi alpha-mannosidase II"/>
    <property type="match status" value="1"/>
</dbReference>
<dbReference type="Proteomes" id="UP000266506">
    <property type="component" value="Unassembled WGS sequence"/>
</dbReference>
<dbReference type="InterPro" id="IPR013783">
    <property type="entry name" value="Ig-like_fold"/>
</dbReference>
<gene>
    <name evidence="8" type="ORF">EI71_00262</name>
</gene>
<dbReference type="GO" id="GO:0043169">
    <property type="term" value="F:cation binding"/>
    <property type="evidence" value="ECO:0007669"/>
    <property type="project" value="InterPro"/>
</dbReference>
<keyword evidence="2" id="KW-0378">Hydrolase</keyword>
<dbReference type="PRINTS" id="PR00110">
    <property type="entry name" value="ALPHAAMYLASE"/>
</dbReference>
<dbReference type="SUPFAM" id="SSF51445">
    <property type="entry name" value="(Trans)glycosidases"/>
    <property type="match status" value="1"/>
</dbReference>
<keyword evidence="9" id="KW-1185">Reference proteome</keyword>
<dbReference type="RefSeq" id="WP_119015436.1">
    <property type="nucleotide sequence ID" value="NZ_QXEV01000002.1"/>
</dbReference>
<dbReference type="InterPro" id="IPR031965">
    <property type="entry name" value="CBM26"/>
</dbReference>
<organism evidence="8 9">
    <name type="scientific">Anaeroplasma bactoclasticum</name>
    <dbReference type="NCBI Taxonomy" id="2088"/>
    <lineage>
        <taxon>Bacteria</taxon>
        <taxon>Bacillati</taxon>
        <taxon>Mycoplasmatota</taxon>
        <taxon>Mollicutes</taxon>
        <taxon>Anaeroplasmatales</taxon>
        <taxon>Anaeroplasmataceae</taxon>
        <taxon>Anaeroplasma</taxon>
    </lineage>
</organism>
<feature type="signal peptide" evidence="6">
    <location>
        <begin position="1"/>
        <end position="26"/>
    </location>
</feature>
<comment type="caution">
    <text evidence="8">The sequence shown here is derived from an EMBL/GenBank/DDBJ whole genome shotgun (WGS) entry which is preliminary data.</text>
</comment>
<keyword evidence="3" id="KW-0119">Carbohydrate metabolism</keyword>
<comment type="similarity">
    <text evidence="1 5">Belongs to the glycosyl hydrolase 13 family.</text>
</comment>
<evidence type="ECO:0000259" key="7">
    <source>
        <dbReference type="SMART" id="SM00642"/>
    </source>
</evidence>
<dbReference type="InterPro" id="IPR006046">
    <property type="entry name" value="Alpha_amylase"/>
</dbReference>
<accession>A0A397S6F1</accession>
<feature type="chain" id="PRO_5017262534" evidence="6">
    <location>
        <begin position="27"/>
        <end position="1178"/>
    </location>
</feature>
<dbReference type="GO" id="GO:0004556">
    <property type="term" value="F:alpha-amylase activity"/>
    <property type="evidence" value="ECO:0007669"/>
    <property type="project" value="InterPro"/>
</dbReference>
<evidence type="ECO:0000313" key="9">
    <source>
        <dbReference type="Proteomes" id="UP000266506"/>
    </source>
</evidence>
<dbReference type="InterPro" id="IPR013780">
    <property type="entry name" value="Glyco_hydro_b"/>
</dbReference>